<organism evidence="1 2">
    <name type="scientific">Fibrivirga algicola</name>
    <dbReference type="NCBI Taxonomy" id="2950420"/>
    <lineage>
        <taxon>Bacteria</taxon>
        <taxon>Pseudomonadati</taxon>
        <taxon>Bacteroidota</taxon>
        <taxon>Cytophagia</taxon>
        <taxon>Cytophagales</taxon>
        <taxon>Spirosomataceae</taxon>
        <taxon>Fibrivirga</taxon>
    </lineage>
</organism>
<proteinExistence type="predicted"/>
<dbReference type="EMBL" id="WAEL01000008">
    <property type="protein sequence ID" value="NID12559.1"/>
    <property type="molecule type" value="Genomic_DNA"/>
</dbReference>
<evidence type="ECO:0008006" key="3">
    <source>
        <dbReference type="Google" id="ProtNLM"/>
    </source>
</evidence>
<name>A0ABX0QJV1_9BACT</name>
<sequence>MNWTPTHFPAAMRSLSPSTRAKAIELANLMMANGGVDRQEAIQASIIEARRQARASYPDTQTQSAYNFPQA</sequence>
<accession>A0ABX0QJV1</accession>
<keyword evidence="2" id="KW-1185">Reference proteome</keyword>
<comment type="caution">
    <text evidence="1">The sequence shown here is derived from an EMBL/GenBank/DDBJ whole genome shotgun (WGS) entry which is preliminary data.</text>
</comment>
<dbReference type="Proteomes" id="UP000606008">
    <property type="component" value="Unassembled WGS sequence"/>
</dbReference>
<gene>
    <name evidence="1" type="ORF">F7231_20480</name>
</gene>
<protein>
    <recommendedName>
        <fullName evidence="3">DUF2188 domain-containing protein</fullName>
    </recommendedName>
</protein>
<evidence type="ECO:0000313" key="2">
    <source>
        <dbReference type="Proteomes" id="UP000606008"/>
    </source>
</evidence>
<reference evidence="2" key="2">
    <citation type="submission" date="2023-07" db="EMBL/GenBank/DDBJ databases">
        <authorList>
            <person name="Jung D.-H."/>
        </authorList>
    </citation>
    <scope>NUCLEOTIDE SEQUENCE [LARGE SCALE GENOMIC DNA]</scope>
    <source>
        <strain evidence="2">JA-25</strain>
    </source>
</reference>
<evidence type="ECO:0000313" key="1">
    <source>
        <dbReference type="EMBL" id="NID12559.1"/>
    </source>
</evidence>
<reference evidence="2" key="1">
    <citation type="submission" date="2019-09" db="EMBL/GenBank/DDBJ databases">
        <authorList>
            <person name="Jung D.-H."/>
        </authorList>
    </citation>
    <scope>NUCLEOTIDE SEQUENCE [LARGE SCALE GENOMIC DNA]</scope>
    <source>
        <strain evidence="2">JA-25</strain>
    </source>
</reference>